<evidence type="ECO:0000313" key="5">
    <source>
        <dbReference type="Proteomes" id="UP001209878"/>
    </source>
</evidence>
<organism evidence="4 5">
    <name type="scientific">Ridgeia piscesae</name>
    <name type="common">Tubeworm</name>
    <dbReference type="NCBI Taxonomy" id="27915"/>
    <lineage>
        <taxon>Eukaryota</taxon>
        <taxon>Metazoa</taxon>
        <taxon>Spiralia</taxon>
        <taxon>Lophotrochozoa</taxon>
        <taxon>Annelida</taxon>
        <taxon>Polychaeta</taxon>
        <taxon>Sedentaria</taxon>
        <taxon>Canalipalpata</taxon>
        <taxon>Sabellida</taxon>
        <taxon>Siboglinidae</taxon>
        <taxon>Ridgeia</taxon>
    </lineage>
</organism>
<evidence type="ECO:0008006" key="6">
    <source>
        <dbReference type="Google" id="ProtNLM"/>
    </source>
</evidence>
<dbReference type="Pfam" id="PF04113">
    <property type="entry name" value="Gpi16"/>
    <property type="match status" value="2"/>
</dbReference>
<feature type="transmembrane region" description="Helical" evidence="2">
    <location>
        <begin position="540"/>
        <end position="559"/>
    </location>
</feature>
<dbReference type="PANTHER" id="PTHR12959">
    <property type="entry name" value="GPI TRANSAMIDASE COMPONENT PIG-T-RELATED"/>
    <property type="match status" value="1"/>
</dbReference>
<keyword evidence="3" id="KW-0732">Signal</keyword>
<keyword evidence="5" id="KW-1185">Reference proteome</keyword>
<name>A0AAD9PF51_RIDPI</name>
<feature type="chain" id="PRO_5041922736" description="GPI transamidase component PIG-T" evidence="3">
    <location>
        <begin position="26"/>
        <end position="622"/>
    </location>
</feature>
<evidence type="ECO:0000256" key="3">
    <source>
        <dbReference type="SAM" id="SignalP"/>
    </source>
</evidence>
<feature type="signal peptide" evidence="3">
    <location>
        <begin position="1"/>
        <end position="25"/>
    </location>
</feature>
<keyword evidence="2" id="KW-0812">Transmembrane</keyword>
<proteinExistence type="predicted"/>
<dbReference type="AlphaFoldDB" id="A0AAD9PF51"/>
<keyword evidence="2" id="KW-1133">Transmembrane helix</keyword>
<dbReference type="EMBL" id="JAODUO010000010">
    <property type="protein sequence ID" value="KAK2193640.1"/>
    <property type="molecule type" value="Genomic_DNA"/>
</dbReference>
<gene>
    <name evidence="4" type="ORF">NP493_11g14016</name>
</gene>
<comment type="caution">
    <text evidence="4">The sequence shown here is derived from an EMBL/GenBank/DDBJ whole genome shotgun (WGS) entry which is preliminary data.</text>
</comment>
<dbReference type="PANTHER" id="PTHR12959:SF11">
    <property type="entry name" value="GPI TRANSAMIDASE COMPONENT PIG-T"/>
    <property type="match status" value="1"/>
</dbReference>
<evidence type="ECO:0000313" key="4">
    <source>
        <dbReference type="EMBL" id="KAK2193640.1"/>
    </source>
</evidence>
<keyword evidence="2" id="KW-0472">Membrane</keyword>
<feature type="region of interest" description="Disordered" evidence="1">
    <location>
        <begin position="592"/>
        <end position="622"/>
    </location>
</feature>
<reference evidence="4" key="1">
    <citation type="journal article" date="2023" name="Mol. Biol. Evol.">
        <title>Third-Generation Sequencing Reveals the Adaptive Role of the Epigenome in Three Deep-Sea Polychaetes.</title>
        <authorList>
            <person name="Perez M."/>
            <person name="Aroh O."/>
            <person name="Sun Y."/>
            <person name="Lan Y."/>
            <person name="Juniper S.K."/>
            <person name="Young C.R."/>
            <person name="Angers B."/>
            <person name="Qian P.Y."/>
        </authorList>
    </citation>
    <scope>NUCLEOTIDE SEQUENCE</scope>
    <source>
        <strain evidence="4">R07B-5</strain>
    </source>
</reference>
<accession>A0AAD9PF51</accession>
<protein>
    <recommendedName>
        <fullName evidence="6">GPI transamidase component PIG-T</fullName>
    </recommendedName>
</protein>
<dbReference type="Proteomes" id="UP001209878">
    <property type="component" value="Unassembled WGS sequence"/>
</dbReference>
<evidence type="ECO:0000256" key="2">
    <source>
        <dbReference type="SAM" id="Phobius"/>
    </source>
</evidence>
<evidence type="ECO:0000256" key="1">
    <source>
        <dbReference type="SAM" id="MobiDB-lite"/>
    </source>
</evidence>
<sequence>MAPSMGLRFLLSSIIFITLNVCSLGLFEDEFHEELFIKPLPTGHIYTHFQFTTTWEVELRRKDEFLHYHLFPKALGEVLAKFSVQELHLTLTQGLWRHEKWGYPLVDAPPGAELWVWFQPGTSNVNETWTDLINVLSGMFCASLNYMDAKNTVCPKLSFRPRGATSGWFSKTSTHLLRYAALPRENVCTENLTPWKKLLPCGSKAGVASLFNSIKLYDTNYHSLGIHFRPVCTNSDCTSTSVELSQTLSAVLEPTIFNHGRQDWSLKKLFGRMIGTVCPVAQTSTIFVDVTSNKMSNYQFTLNPAPNTVENFRRGRTEHSYAIYDIRQFTERSRVLDLSAKYNQAITYSQVAPPVLYVHRFQTGSGREKGGIVSLLHNTHPSQDLVVVYMEVIPWFLHTYLHTLQVDTFTAEMTHIGINGTTLKPLHLHYVPGKDRQRPYHLELVLRLPAKSVTRLSMQFERALLKWTEYPPDANHGFYVNSAVISAMLPDDTADYVALPQFSARISAILSGNESLSGRQFVNLHTETLLVMLPTPDFSMPYNVICLACTVVAIAFGSIHNLTTRRFTAVDPTAKGLLAKLKAKLPFLRRKKEGKEKGASEGEGEGEGVLGQEDTGQSEATS</sequence>
<dbReference type="GO" id="GO:0042765">
    <property type="term" value="C:GPI-anchor transamidase complex"/>
    <property type="evidence" value="ECO:0007669"/>
    <property type="project" value="InterPro"/>
</dbReference>
<dbReference type="InterPro" id="IPR007245">
    <property type="entry name" value="PIG-T"/>
</dbReference>
<dbReference type="GO" id="GO:0016255">
    <property type="term" value="P:attachment of GPI anchor to protein"/>
    <property type="evidence" value="ECO:0007669"/>
    <property type="project" value="InterPro"/>
</dbReference>